<evidence type="ECO:0000313" key="6">
    <source>
        <dbReference type="EMBL" id="OHV25153.1"/>
    </source>
</evidence>
<name>A0A1S1PQV2_9ACTN</name>
<dbReference type="PANTHER" id="PTHR32319:SF0">
    <property type="entry name" value="BACTERIAL HEMOLYSIN-LIKE PROTEIN"/>
    <property type="match status" value="1"/>
</dbReference>
<dbReference type="EMBL" id="MAXA01000232">
    <property type="protein sequence ID" value="OHV25153.1"/>
    <property type="molecule type" value="Genomic_DNA"/>
</dbReference>
<dbReference type="InterPro" id="IPR047048">
    <property type="entry name" value="TlyA"/>
</dbReference>
<dbReference type="SMART" id="SM00363">
    <property type="entry name" value="S4"/>
    <property type="match status" value="1"/>
</dbReference>
<dbReference type="InterPro" id="IPR036986">
    <property type="entry name" value="S4_RNA-bd_sf"/>
</dbReference>
<dbReference type="AlphaFoldDB" id="A0A1S1PQV2"/>
<dbReference type="InterPro" id="IPR002877">
    <property type="entry name" value="RNA_MeTrfase_FtsJ_dom"/>
</dbReference>
<dbReference type="CDD" id="cd00165">
    <property type="entry name" value="S4"/>
    <property type="match status" value="1"/>
</dbReference>
<dbReference type="Pfam" id="PF01479">
    <property type="entry name" value="S4"/>
    <property type="match status" value="1"/>
</dbReference>
<dbReference type="InterPro" id="IPR029063">
    <property type="entry name" value="SAM-dependent_MTases_sf"/>
</dbReference>
<dbReference type="RefSeq" id="WP_071065393.1">
    <property type="nucleotide sequence ID" value="NZ_MAXA01000232.1"/>
</dbReference>
<evidence type="ECO:0000313" key="7">
    <source>
        <dbReference type="Proteomes" id="UP000179769"/>
    </source>
</evidence>
<feature type="region of interest" description="Disordered" evidence="4">
    <location>
        <begin position="82"/>
        <end position="103"/>
    </location>
</feature>
<keyword evidence="7" id="KW-1185">Reference proteome</keyword>
<dbReference type="Gene3D" id="3.40.50.150">
    <property type="entry name" value="Vaccinia Virus protein VP39"/>
    <property type="match status" value="1"/>
</dbReference>
<comment type="similarity">
    <text evidence="2">Belongs to the TlyA family.</text>
</comment>
<dbReference type="CDD" id="cd02440">
    <property type="entry name" value="AdoMet_MTases"/>
    <property type="match status" value="1"/>
</dbReference>
<evidence type="ECO:0000256" key="1">
    <source>
        <dbReference type="ARBA" id="ARBA00022884"/>
    </source>
</evidence>
<dbReference type="Pfam" id="PF01728">
    <property type="entry name" value="FtsJ"/>
    <property type="match status" value="1"/>
</dbReference>
<evidence type="ECO:0000259" key="5">
    <source>
        <dbReference type="SMART" id="SM00363"/>
    </source>
</evidence>
<reference evidence="7" key="1">
    <citation type="submission" date="2016-07" db="EMBL/GenBank/DDBJ databases">
        <title>Frankia sp. NRRL B-16219 Genome sequencing.</title>
        <authorList>
            <person name="Ghodhbane-Gtari F."/>
            <person name="Swanson E."/>
            <person name="Gueddou A."/>
            <person name="Louati M."/>
            <person name="Nouioui I."/>
            <person name="Hezbri K."/>
            <person name="Abebe-Akele F."/>
            <person name="Simpson S."/>
            <person name="Morris K."/>
            <person name="Thomas K."/>
            <person name="Gtari M."/>
            <person name="Tisa L.S."/>
        </authorList>
    </citation>
    <scope>NUCLEOTIDE SEQUENCE [LARGE SCALE GENOMIC DNA]</scope>
    <source>
        <strain evidence="7">NRRL B-16219</strain>
    </source>
</reference>
<evidence type="ECO:0000256" key="3">
    <source>
        <dbReference type="PROSITE-ProRule" id="PRU00182"/>
    </source>
</evidence>
<comment type="caution">
    <text evidence="6">The sequence shown here is derived from an EMBL/GenBank/DDBJ whole genome shotgun (WGS) entry which is preliminary data.</text>
</comment>
<dbReference type="PROSITE" id="PS50889">
    <property type="entry name" value="S4"/>
    <property type="match status" value="1"/>
</dbReference>
<evidence type="ECO:0000256" key="2">
    <source>
        <dbReference type="ARBA" id="ARBA00029460"/>
    </source>
</evidence>
<feature type="region of interest" description="Disordered" evidence="4">
    <location>
        <begin position="298"/>
        <end position="329"/>
    </location>
</feature>
<dbReference type="GO" id="GO:0003723">
    <property type="term" value="F:RNA binding"/>
    <property type="evidence" value="ECO:0007669"/>
    <property type="project" value="UniProtKB-KW"/>
</dbReference>
<proteinExistence type="inferred from homology"/>
<dbReference type="GO" id="GO:0032259">
    <property type="term" value="P:methylation"/>
    <property type="evidence" value="ECO:0007669"/>
    <property type="project" value="InterPro"/>
</dbReference>
<dbReference type="OrthoDB" id="9784736at2"/>
<gene>
    <name evidence="6" type="ORF">BBK14_22710</name>
</gene>
<dbReference type="Gene3D" id="3.10.290.10">
    <property type="entry name" value="RNA-binding S4 domain"/>
    <property type="match status" value="1"/>
</dbReference>
<accession>A0A1S1PQV2</accession>
<dbReference type="SUPFAM" id="SSF53335">
    <property type="entry name" value="S-adenosyl-L-methionine-dependent methyltransferases"/>
    <property type="match status" value="1"/>
</dbReference>
<feature type="compositionally biased region" description="Basic and acidic residues" evidence="4">
    <location>
        <begin position="318"/>
        <end position="329"/>
    </location>
</feature>
<protein>
    <submittedName>
        <fullName evidence="6">Hemolysin</fullName>
    </submittedName>
</protein>
<dbReference type="GO" id="GO:0008168">
    <property type="term" value="F:methyltransferase activity"/>
    <property type="evidence" value="ECO:0007669"/>
    <property type="project" value="InterPro"/>
</dbReference>
<feature type="domain" description="RNA-binding S4" evidence="5">
    <location>
        <begin position="5"/>
        <end position="71"/>
    </location>
</feature>
<dbReference type="InterPro" id="IPR002942">
    <property type="entry name" value="S4_RNA-bd"/>
</dbReference>
<dbReference type="SUPFAM" id="SSF55174">
    <property type="entry name" value="Alpha-L RNA-binding motif"/>
    <property type="match status" value="1"/>
</dbReference>
<keyword evidence="1 3" id="KW-0694">RNA-binding</keyword>
<dbReference type="Proteomes" id="UP000179769">
    <property type="component" value="Unassembled WGS sequence"/>
</dbReference>
<sequence length="329" mass="33570">MARRIRLDAELVRRRLVSSRERAVEAIAAGRVRVGGVTATKPATVVDGATSIVLAVDDDPGYASRGAHKLVGAFEAFGVPAPGTPGLSGGPGQPDVPARPGSPAAVAGPPALVVAGRRCLDAGASTGGFTDVLLRYGAARVVAVDVGYGQLVWRLRSDPRVRVLDRTNVRNLTPEQVGEPVELVVGDLSFISLVLVLPALRACAAPDADFVLLVKPQFEVGRELLGSGGVVRDVALHARAVRTVVTAAEGLGLGARGVAASPLPGPAGNVEYLAWLRADVRPTSGEVEAMITAAIEAGPASTAAPAPAPPPSSQDAGQDARADGERTGR</sequence>
<dbReference type="PANTHER" id="PTHR32319">
    <property type="entry name" value="BACTERIAL HEMOLYSIN-LIKE PROTEIN"/>
    <property type="match status" value="1"/>
</dbReference>
<organism evidence="6 7">
    <name type="scientific">Parafrankia soli</name>
    <dbReference type="NCBI Taxonomy" id="2599596"/>
    <lineage>
        <taxon>Bacteria</taxon>
        <taxon>Bacillati</taxon>
        <taxon>Actinomycetota</taxon>
        <taxon>Actinomycetes</taxon>
        <taxon>Frankiales</taxon>
        <taxon>Frankiaceae</taxon>
        <taxon>Parafrankia</taxon>
    </lineage>
</organism>
<evidence type="ECO:0000256" key="4">
    <source>
        <dbReference type="SAM" id="MobiDB-lite"/>
    </source>
</evidence>